<dbReference type="InterPro" id="IPR001128">
    <property type="entry name" value="Cyt_P450"/>
</dbReference>
<dbReference type="PRINTS" id="PR00359">
    <property type="entry name" value="BP450"/>
</dbReference>
<dbReference type="PROSITE" id="PS00086">
    <property type="entry name" value="CYTOCHROME_P450"/>
    <property type="match status" value="1"/>
</dbReference>
<reference evidence="2" key="1">
    <citation type="submission" date="2020-05" db="EMBL/GenBank/DDBJ databases">
        <authorList>
            <person name="Chiriac C."/>
            <person name="Salcher M."/>
            <person name="Ghai R."/>
            <person name="Kavagutti S V."/>
        </authorList>
    </citation>
    <scope>NUCLEOTIDE SEQUENCE</scope>
</reference>
<proteinExistence type="inferred from homology"/>
<dbReference type="Pfam" id="PF00067">
    <property type="entry name" value="p450"/>
    <property type="match status" value="1"/>
</dbReference>
<dbReference type="GO" id="GO:0004497">
    <property type="term" value="F:monooxygenase activity"/>
    <property type="evidence" value="ECO:0007669"/>
    <property type="project" value="InterPro"/>
</dbReference>
<comment type="similarity">
    <text evidence="1">Belongs to the cytochrome P450 family.</text>
</comment>
<gene>
    <name evidence="2" type="ORF">UFOPK4098_01479</name>
</gene>
<dbReference type="GO" id="GO:0016705">
    <property type="term" value="F:oxidoreductase activity, acting on paired donors, with incorporation or reduction of molecular oxygen"/>
    <property type="evidence" value="ECO:0007669"/>
    <property type="project" value="InterPro"/>
</dbReference>
<dbReference type="EMBL" id="CAFBPN010000126">
    <property type="protein sequence ID" value="CAB5030296.1"/>
    <property type="molecule type" value="Genomic_DNA"/>
</dbReference>
<dbReference type="InterPro" id="IPR017972">
    <property type="entry name" value="Cyt_P450_CS"/>
</dbReference>
<evidence type="ECO:0000313" key="2">
    <source>
        <dbReference type="EMBL" id="CAB5030296.1"/>
    </source>
</evidence>
<evidence type="ECO:0000256" key="1">
    <source>
        <dbReference type="ARBA" id="ARBA00010617"/>
    </source>
</evidence>
<dbReference type="InterPro" id="IPR036396">
    <property type="entry name" value="Cyt_P450_sf"/>
</dbReference>
<organism evidence="2">
    <name type="scientific">freshwater metagenome</name>
    <dbReference type="NCBI Taxonomy" id="449393"/>
    <lineage>
        <taxon>unclassified sequences</taxon>
        <taxon>metagenomes</taxon>
        <taxon>ecological metagenomes</taxon>
    </lineage>
</organism>
<dbReference type="SUPFAM" id="SSF48264">
    <property type="entry name" value="Cytochrome P450"/>
    <property type="match status" value="1"/>
</dbReference>
<dbReference type="PANTHER" id="PTHR46696">
    <property type="entry name" value="P450, PUTATIVE (EUROFUNG)-RELATED"/>
    <property type="match status" value="1"/>
</dbReference>
<protein>
    <submittedName>
        <fullName evidence="2">Unannotated protein</fullName>
    </submittedName>
</protein>
<dbReference type="Gene3D" id="1.10.630.10">
    <property type="entry name" value="Cytochrome P450"/>
    <property type="match status" value="1"/>
</dbReference>
<dbReference type="GO" id="GO:0020037">
    <property type="term" value="F:heme binding"/>
    <property type="evidence" value="ECO:0007669"/>
    <property type="project" value="InterPro"/>
</dbReference>
<dbReference type="InterPro" id="IPR002397">
    <property type="entry name" value="Cyt_P450_B"/>
</dbReference>
<sequence>MTNDNLTANSAQCPYSPLDPDVLADPFPAYAQLRSECPVHNTNMGGREFLTVANRADVHSILTSPNEWVNRYGAGIAYSGVDGRGNLQHFDQPEHTKRRVLMRNEFNPIEVKKLAGDAVRVANELARDMAANGNTAELHDAFACPMPILGFIDLMGVPAEDRTLIKNWADQLVLGLSDPPAAVKPTEEIKQYINAAVSQRRRVADAGGSPTPGLLTEYSLRTIDGERIPLIEMEAMVLQLLVAGHETTTSLITNLMWRLLEVPSRWQRIVNDFSLIPNAIEESLRYDPPVLGLFRTNENPAVINGVDIPEKTKVMVMYASANRDPEAFPNPDEFDIDRDPMQLKRHYGFGWGIHHCLGAPIARQTARIAIETLATHFPTMQLAGPTERLGAAILWGRRTLPVQW</sequence>
<accession>A0A6J7RNL7</accession>
<dbReference type="PANTHER" id="PTHR46696:SF6">
    <property type="entry name" value="P450, PUTATIVE (EUROFUNG)-RELATED"/>
    <property type="match status" value="1"/>
</dbReference>
<dbReference type="AlphaFoldDB" id="A0A6J7RNL7"/>
<name>A0A6J7RNL7_9ZZZZ</name>
<dbReference type="GO" id="GO:0005506">
    <property type="term" value="F:iron ion binding"/>
    <property type="evidence" value="ECO:0007669"/>
    <property type="project" value="InterPro"/>
</dbReference>